<evidence type="ECO:0000313" key="3">
    <source>
        <dbReference type="EMBL" id="CAK1548537.1"/>
    </source>
</evidence>
<dbReference type="PANTHER" id="PTHR15437">
    <property type="entry name" value="TRANSCRIPTION TERMINATION FACTOR, MITOCHONDRIAL"/>
    <property type="match status" value="1"/>
</dbReference>
<keyword evidence="2" id="KW-0809">Transit peptide</keyword>
<gene>
    <name evidence="3" type="ORF">LNINA_LOCUS7906</name>
</gene>
<proteinExistence type="inferred from homology"/>
<dbReference type="PANTHER" id="PTHR15437:SF7">
    <property type="entry name" value="TRANSCRIPTION TERMINATION FACTOR 5, MITOCHONDRIAL"/>
    <property type="match status" value="1"/>
</dbReference>
<dbReference type="GO" id="GO:0005759">
    <property type="term" value="C:mitochondrial matrix"/>
    <property type="evidence" value="ECO:0007669"/>
    <property type="project" value="TreeGrafter"/>
</dbReference>
<dbReference type="Proteomes" id="UP001497472">
    <property type="component" value="Unassembled WGS sequence"/>
</dbReference>
<evidence type="ECO:0000313" key="4">
    <source>
        <dbReference type="Proteomes" id="UP001497472"/>
    </source>
</evidence>
<dbReference type="Gene3D" id="1.25.70.10">
    <property type="entry name" value="Transcription termination factor 3, mitochondrial"/>
    <property type="match status" value="2"/>
</dbReference>
<keyword evidence="4" id="KW-1185">Reference proteome</keyword>
<dbReference type="GO" id="GO:0006393">
    <property type="term" value="P:termination of mitochondrial transcription"/>
    <property type="evidence" value="ECO:0007669"/>
    <property type="project" value="TreeGrafter"/>
</dbReference>
<name>A0AAV1JIZ3_9NEOP</name>
<evidence type="ECO:0000256" key="1">
    <source>
        <dbReference type="ARBA" id="ARBA00007692"/>
    </source>
</evidence>
<dbReference type="AlphaFoldDB" id="A0AAV1JIZ3"/>
<dbReference type="GO" id="GO:0003676">
    <property type="term" value="F:nucleic acid binding"/>
    <property type="evidence" value="ECO:0007669"/>
    <property type="project" value="InterPro"/>
</dbReference>
<evidence type="ECO:0008006" key="5">
    <source>
        <dbReference type="Google" id="ProtNLM"/>
    </source>
</evidence>
<organism evidence="3 4">
    <name type="scientific">Leptosia nina</name>
    <dbReference type="NCBI Taxonomy" id="320188"/>
    <lineage>
        <taxon>Eukaryota</taxon>
        <taxon>Metazoa</taxon>
        <taxon>Ecdysozoa</taxon>
        <taxon>Arthropoda</taxon>
        <taxon>Hexapoda</taxon>
        <taxon>Insecta</taxon>
        <taxon>Pterygota</taxon>
        <taxon>Neoptera</taxon>
        <taxon>Endopterygota</taxon>
        <taxon>Lepidoptera</taxon>
        <taxon>Glossata</taxon>
        <taxon>Ditrysia</taxon>
        <taxon>Papilionoidea</taxon>
        <taxon>Pieridae</taxon>
        <taxon>Pierinae</taxon>
        <taxon>Leptosia</taxon>
    </lineage>
</organism>
<reference evidence="3 4" key="1">
    <citation type="submission" date="2023-11" db="EMBL/GenBank/DDBJ databases">
        <authorList>
            <person name="Okamura Y."/>
        </authorList>
    </citation>
    <scope>NUCLEOTIDE SEQUENCE [LARGE SCALE GENOMIC DNA]</scope>
</reference>
<sequence length="510" mass="59477">MLLQKLLGLRFTKWGQMRLISTNAEDNLSILCKHLKIDKERAKYMQLKEPYISKMTEDRVEGMVKTLYSIGYSRDILVSHPTLFYMLPLTLKNRYRILDECGFQDITPDLLLSYLKTIKQRTIGELKSLGLLSTLVNIENKLASCLSQWPTSLTTQIQGDVNLSTLYTIRLKLIKRYLELMLDLSEEEFYRGMKTYPTIQHRPLKAINETLFILQSQVQMSNEKIKSNMYLIHIDPDNLKNILYYLRTIGGVDIKEVIRMYPKLATRSYTSLLETKKILEKYGIGDEAQSRCLEIYTLSPKTIAERLENTRAMPEFNIYCNHPRFLKIIHYNTTVLKRITNLKDSNKRCLSLNIVSGCRRRYESFQKAPGDGLGKGKDLVFSVNQALGNKFSSQDIRQKLKKHPFWINIPLVEVKYVCDKLLTLFSVQDIYENCPILLYPWNKIKRELDTIDSLKNRNKISHLISEINLTKITKSQKLSIVLYMLEKQHYFSGNGVWTEEQQKNIVHLSA</sequence>
<comment type="caution">
    <text evidence="3">The sequence shown here is derived from an EMBL/GenBank/DDBJ whole genome shotgun (WGS) entry which is preliminary data.</text>
</comment>
<dbReference type="InterPro" id="IPR038538">
    <property type="entry name" value="MTERF_sf"/>
</dbReference>
<evidence type="ECO:0000256" key="2">
    <source>
        <dbReference type="ARBA" id="ARBA00022946"/>
    </source>
</evidence>
<comment type="similarity">
    <text evidence="1">Belongs to the mTERF family.</text>
</comment>
<dbReference type="EMBL" id="CAVLEF010000010">
    <property type="protein sequence ID" value="CAK1548537.1"/>
    <property type="molecule type" value="Genomic_DNA"/>
</dbReference>
<dbReference type="InterPro" id="IPR003690">
    <property type="entry name" value="MTERF"/>
</dbReference>
<accession>A0AAV1JIZ3</accession>
<protein>
    <recommendedName>
        <fullName evidence="5">Transcription termination factor 5, mitochondrial</fullName>
    </recommendedName>
</protein>